<evidence type="ECO:0000313" key="11">
    <source>
        <dbReference type="Proteomes" id="UP000183104"/>
    </source>
</evidence>
<feature type="region of interest" description="Disordered" evidence="7">
    <location>
        <begin position="394"/>
        <end position="416"/>
    </location>
</feature>
<dbReference type="PROSITE" id="PS00688">
    <property type="entry name" value="SIGMA54_INTERACT_3"/>
    <property type="match status" value="1"/>
</dbReference>
<dbReference type="SUPFAM" id="SSF52540">
    <property type="entry name" value="P-loop containing nucleoside triphosphate hydrolases"/>
    <property type="match status" value="1"/>
</dbReference>
<evidence type="ECO:0000256" key="6">
    <source>
        <dbReference type="PROSITE-ProRule" id="PRU00169"/>
    </source>
</evidence>
<dbReference type="SUPFAM" id="SSF46689">
    <property type="entry name" value="Homeodomain-like"/>
    <property type="match status" value="1"/>
</dbReference>
<dbReference type="PRINTS" id="PR01590">
    <property type="entry name" value="HTHFIS"/>
</dbReference>
<keyword evidence="2" id="KW-0067">ATP-binding</keyword>
<reference evidence="11" key="1">
    <citation type="submission" date="2016-10" db="EMBL/GenBank/DDBJ databases">
        <authorList>
            <person name="Varghese N."/>
        </authorList>
    </citation>
    <scope>NUCLEOTIDE SEQUENCE [LARGE SCALE GENOMIC DNA]</scope>
    <source>
        <strain evidence="11">HL 19</strain>
    </source>
</reference>
<accession>A0A0P9C5T1</accession>
<dbReference type="GO" id="GO:0006355">
    <property type="term" value="P:regulation of DNA-templated transcription"/>
    <property type="evidence" value="ECO:0007669"/>
    <property type="project" value="InterPro"/>
</dbReference>
<evidence type="ECO:0000256" key="1">
    <source>
        <dbReference type="ARBA" id="ARBA00022741"/>
    </source>
</evidence>
<dbReference type="Pfam" id="PF25601">
    <property type="entry name" value="AAA_lid_14"/>
    <property type="match status" value="1"/>
</dbReference>
<dbReference type="AlphaFoldDB" id="A0A0P9C5T1"/>
<dbReference type="InterPro" id="IPR011006">
    <property type="entry name" value="CheY-like_superfamily"/>
</dbReference>
<dbReference type="InterPro" id="IPR027417">
    <property type="entry name" value="P-loop_NTPase"/>
</dbReference>
<dbReference type="InterPro" id="IPR001789">
    <property type="entry name" value="Sig_transdc_resp-reg_receiver"/>
</dbReference>
<dbReference type="GO" id="GO:0005524">
    <property type="term" value="F:ATP binding"/>
    <property type="evidence" value="ECO:0007669"/>
    <property type="project" value="UniProtKB-KW"/>
</dbReference>
<dbReference type="Gene3D" id="1.10.8.60">
    <property type="match status" value="1"/>
</dbReference>
<keyword evidence="5" id="KW-0804">Transcription</keyword>
<dbReference type="Gene3D" id="1.10.10.60">
    <property type="entry name" value="Homeodomain-like"/>
    <property type="match status" value="1"/>
</dbReference>
<dbReference type="PROSITE" id="PS00675">
    <property type="entry name" value="SIGMA54_INTERACT_1"/>
    <property type="match status" value="1"/>
</dbReference>
<evidence type="ECO:0000256" key="4">
    <source>
        <dbReference type="ARBA" id="ARBA00023125"/>
    </source>
</evidence>
<dbReference type="RefSeq" id="WP_054965774.1">
    <property type="nucleotide sequence ID" value="NZ_FMUN01000008.1"/>
</dbReference>
<keyword evidence="6" id="KW-0597">Phosphoprotein</keyword>
<dbReference type="GO" id="GO:0000160">
    <property type="term" value="P:phosphorelay signal transduction system"/>
    <property type="evidence" value="ECO:0007669"/>
    <property type="project" value="InterPro"/>
</dbReference>
<dbReference type="InterPro" id="IPR025944">
    <property type="entry name" value="Sigma_54_int_dom_CS"/>
</dbReference>
<dbReference type="Gene3D" id="3.40.50.300">
    <property type="entry name" value="P-loop containing nucleotide triphosphate hydrolases"/>
    <property type="match status" value="1"/>
</dbReference>
<dbReference type="InterPro" id="IPR025943">
    <property type="entry name" value="Sigma_54_int_dom_ATP-bd_2"/>
</dbReference>
<evidence type="ECO:0000256" key="2">
    <source>
        <dbReference type="ARBA" id="ARBA00022840"/>
    </source>
</evidence>
<dbReference type="OrthoDB" id="9804019at2"/>
<keyword evidence="4" id="KW-0238">DNA-binding</keyword>
<feature type="domain" description="Sigma-54 factor interaction" evidence="8">
    <location>
        <begin position="146"/>
        <end position="375"/>
    </location>
</feature>
<dbReference type="Pfam" id="PF00158">
    <property type="entry name" value="Sigma54_activat"/>
    <property type="match status" value="1"/>
</dbReference>
<dbReference type="SMART" id="SM00448">
    <property type="entry name" value="REC"/>
    <property type="match status" value="1"/>
</dbReference>
<dbReference type="InterPro" id="IPR002197">
    <property type="entry name" value="HTH_Fis"/>
</dbReference>
<dbReference type="CDD" id="cd00009">
    <property type="entry name" value="AAA"/>
    <property type="match status" value="1"/>
</dbReference>
<dbReference type="InterPro" id="IPR009057">
    <property type="entry name" value="Homeodomain-like_sf"/>
</dbReference>
<dbReference type="Proteomes" id="UP000183104">
    <property type="component" value="Unassembled WGS sequence"/>
</dbReference>
<evidence type="ECO:0000256" key="5">
    <source>
        <dbReference type="ARBA" id="ARBA00023163"/>
    </source>
</evidence>
<dbReference type="SMART" id="SM00382">
    <property type="entry name" value="AAA"/>
    <property type="match status" value="1"/>
</dbReference>
<keyword evidence="1" id="KW-0547">Nucleotide-binding</keyword>
<evidence type="ECO:0000259" key="8">
    <source>
        <dbReference type="PROSITE" id="PS50045"/>
    </source>
</evidence>
<gene>
    <name evidence="10" type="ORF">SAMN05661077_2625</name>
</gene>
<dbReference type="GO" id="GO:0043565">
    <property type="term" value="F:sequence-specific DNA binding"/>
    <property type="evidence" value="ECO:0007669"/>
    <property type="project" value="InterPro"/>
</dbReference>
<dbReference type="PROSITE" id="PS50110">
    <property type="entry name" value="RESPONSE_REGULATORY"/>
    <property type="match status" value="1"/>
</dbReference>
<dbReference type="STRING" id="381306.AN478_06310"/>
<dbReference type="PROSITE" id="PS00676">
    <property type="entry name" value="SIGMA54_INTERACT_2"/>
    <property type="match status" value="1"/>
</dbReference>
<feature type="modified residue" description="4-aspartylphosphate" evidence="6">
    <location>
        <position position="56"/>
    </location>
</feature>
<dbReference type="Pfam" id="PF02954">
    <property type="entry name" value="HTH_8"/>
    <property type="match status" value="1"/>
</dbReference>
<dbReference type="EMBL" id="FMUN01000008">
    <property type="protein sequence ID" value="SCY59959.1"/>
    <property type="molecule type" value="Genomic_DNA"/>
</dbReference>
<dbReference type="InterPro" id="IPR058031">
    <property type="entry name" value="AAA_lid_NorR"/>
</dbReference>
<evidence type="ECO:0000256" key="3">
    <source>
        <dbReference type="ARBA" id="ARBA00023015"/>
    </source>
</evidence>
<organism evidence="10 11">
    <name type="scientific">Thiohalorhabdus denitrificans</name>
    <dbReference type="NCBI Taxonomy" id="381306"/>
    <lineage>
        <taxon>Bacteria</taxon>
        <taxon>Pseudomonadati</taxon>
        <taxon>Pseudomonadota</taxon>
        <taxon>Gammaproteobacteria</taxon>
        <taxon>Thiohalorhabdales</taxon>
        <taxon>Thiohalorhabdaceae</taxon>
        <taxon>Thiohalorhabdus</taxon>
    </lineage>
</organism>
<dbReference type="Pfam" id="PF00072">
    <property type="entry name" value="Response_reg"/>
    <property type="match status" value="1"/>
</dbReference>
<keyword evidence="11" id="KW-1185">Reference proteome</keyword>
<proteinExistence type="predicted"/>
<evidence type="ECO:0000256" key="7">
    <source>
        <dbReference type="SAM" id="MobiDB-lite"/>
    </source>
</evidence>
<keyword evidence="3" id="KW-0805">Transcription regulation</keyword>
<dbReference type="PANTHER" id="PTHR32071">
    <property type="entry name" value="TRANSCRIPTIONAL REGULATORY PROTEIN"/>
    <property type="match status" value="1"/>
</dbReference>
<dbReference type="PROSITE" id="PS50045">
    <property type="entry name" value="SIGMA54_INTERACT_4"/>
    <property type="match status" value="1"/>
</dbReference>
<sequence length="469" mass="51979">MSAEHARILFVDDDPVTCTIFERFCEDRAYAGTVLDSAEKAVARFRQEPFDLVVTDLRMPGMDGLAFVRALKEHDPEVAVLVVTGYSSVENAVESIKAGALDFIKKPFDLDELGIQIEQALQQVRLVRENSLLKRRLRDEQADFGMVGSSPAMEPVFERIRKVADIPCNVLITGESGTGKELVARALHDAGERAEQPFVVIDCGALTDTLLESELFGHEKGAFTGANARKRGLLESAQGGTVFLDEICNISDAMQMKLLRVLQEQQVTRVGGVQPQSIDARFVVATNRDLAAMVEAGEFRHDLYHRLNVVGIELPPLRRRTEDIPALTRFFVQEVRDRYGRQVEGFTAEALGRLTALPWPGNLRELRNLVERCVVLADSPWIGPDLVDQLIEQSETEAPSPEPAGTGAGDPDEGADLPLMASLEEVERRHILRVLEAVDGHREQAARILGVNKTTLWRKLKRFAPGEKA</sequence>
<name>A0A0P9C5T1_9GAMM</name>
<dbReference type="InterPro" id="IPR025662">
    <property type="entry name" value="Sigma_54_int_dom_ATP-bd_1"/>
</dbReference>
<dbReference type="Gene3D" id="3.40.50.2300">
    <property type="match status" value="1"/>
</dbReference>
<dbReference type="InterPro" id="IPR002078">
    <property type="entry name" value="Sigma_54_int"/>
</dbReference>
<dbReference type="InterPro" id="IPR003593">
    <property type="entry name" value="AAA+_ATPase"/>
</dbReference>
<protein>
    <submittedName>
        <fullName evidence="10">Two-component system, NtrC family, response regulator HydG</fullName>
    </submittedName>
</protein>
<evidence type="ECO:0000313" key="10">
    <source>
        <dbReference type="EMBL" id="SCY59959.1"/>
    </source>
</evidence>
<dbReference type="FunFam" id="3.40.50.300:FF:000006">
    <property type="entry name" value="DNA-binding transcriptional regulator NtrC"/>
    <property type="match status" value="1"/>
</dbReference>
<dbReference type="SUPFAM" id="SSF52172">
    <property type="entry name" value="CheY-like"/>
    <property type="match status" value="1"/>
</dbReference>
<feature type="domain" description="Response regulatory" evidence="9">
    <location>
        <begin position="7"/>
        <end position="121"/>
    </location>
</feature>
<evidence type="ECO:0000259" key="9">
    <source>
        <dbReference type="PROSITE" id="PS50110"/>
    </source>
</evidence>